<dbReference type="EMBL" id="CP036273">
    <property type="protein sequence ID" value="QDU21060.1"/>
    <property type="molecule type" value="Genomic_DNA"/>
</dbReference>
<name>A0A517XU76_9BACT</name>
<dbReference type="KEGG" id="uli:ETAA1_30240"/>
<reference evidence="3 4" key="1">
    <citation type="submission" date="2019-02" db="EMBL/GenBank/DDBJ databases">
        <title>Deep-cultivation of Planctomycetes and their phenomic and genomic characterization uncovers novel biology.</title>
        <authorList>
            <person name="Wiegand S."/>
            <person name="Jogler M."/>
            <person name="Boedeker C."/>
            <person name="Pinto D."/>
            <person name="Vollmers J."/>
            <person name="Rivas-Marin E."/>
            <person name="Kohn T."/>
            <person name="Peeters S.H."/>
            <person name="Heuer A."/>
            <person name="Rast P."/>
            <person name="Oberbeckmann S."/>
            <person name="Bunk B."/>
            <person name="Jeske O."/>
            <person name="Meyerdierks A."/>
            <person name="Storesund J.E."/>
            <person name="Kallscheuer N."/>
            <person name="Luecker S."/>
            <person name="Lage O.M."/>
            <person name="Pohl T."/>
            <person name="Merkel B.J."/>
            <person name="Hornburger P."/>
            <person name="Mueller R.-W."/>
            <person name="Bruemmer F."/>
            <person name="Labrenz M."/>
            <person name="Spormann A.M."/>
            <person name="Op den Camp H."/>
            <person name="Overmann J."/>
            <person name="Amann R."/>
            <person name="Jetten M.S.M."/>
            <person name="Mascher T."/>
            <person name="Medema M.H."/>
            <person name="Devos D.P."/>
            <person name="Kaster A.-K."/>
            <person name="Ovreas L."/>
            <person name="Rohde M."/>
            <person name="Galperin M.Y."/>
            <person name="Jogler C."/>
        </authorList>
    </citation>
    <scope>NUCLEOTIDE SEQUENCE [LARGE SCALE GENOMIC DNA]</scope>
    <source>
        <strain evidence="3 4">ETA_A1</strain>
    </source>
</reference>
<accession>A0A517XU76</accession>
<dbReference type="OrthoDB" id="291075at2"/>
<evidence type="ECO:0000256" key="1">
    <source>
        <dbReference type="SAM" id="MobiDB-lite"/>
    </source>
</evidence>
<dbReference type="RefSeq" id="WP_145239682.1">
    <property type="nucleotide sequence ID" value="NZ_CP036273.1"/>
</dbReference>
<dbReference type="AlphaFoldDB" id="A0A517XU76"/>
<gene>
    <name evidence="3" type="ORF">ETAA1_30240</name>
</gene>
<evidence type="ECO:0000313" key="4">
    <source>
        <dbReference type="Proteomes" id="UP000319576"/>
    </source>
</evidence>
<proteinExistence type="predicted"/>
<feature type="region of interest" description="Disordered" evidence="1">
    <location>
        <begin position="21"/>
        <end position="43"/>
    </location>
</feature>
<evidence type="ECO:0000313" key="3">
    <source>
        <dbReference type="EMBL" id="QDU21060.1"/>
    </source>
</evidence>
<feature type="transmembrane region" description="Helical" evidence="2">
    <location>
        <begin position="108"/>
        <end position="126"/>
    </location>
</feature>
<organism evidence="3 4">
    <name type="scientific">Urbifossiella limnaea</name>
    <dbReference type="NCBI Taxonomy" id="2528023"/>
    <lineage>
        <taxon>Bacteria</taxon>
        <taxon>Pseudomonadati</taxon>
        <taxon>Planctomycetota</taxon>
        <taxon>Planctomycetia</taxon>
        <taxon>Gemmatales</taxon>
        <taxon>Gemmataceae</taxon>
        <taxon>Urbifossiella</taxon>
    </lineage>
</organism>
<evidence type="ECO:0000256" key="2">
    <source>
        <dbReference type="SAM" id="Phobius"/>
    </source>
</evidence>
<keyword evidence="2" id="KW-0472">Membrane</keyword>
<keyword evidence="4" id="KW-1185">Reference proteome</keyword>
<keyword evidence="2" id="KW-0812">Transmembrane</keyword>
<feature type="transmembrane region" description="Helical" evidence="2">
    <location>
        <begin position="80"/>
        <end position="102"/>
    </location>
</feature>
<protein>
    <submittedName>
        <fullName evidence="3">Uncharacterized protein</fullName>
    </submittedName>
</protein>
<keyword evidence="2" id="KW-1133">Transmembrane helix</keyword>
<sequence>MAEPLHDDDLPAPTRSRRSTALALLNADPPPPPDGAVLHPPTGPDPSARKWFLAQLLDEARLAFQMYFDSRYRVSRVFQFTLPAVLALFALNYFFFAVWFSFPIVSPLLERVGCVVLGVFLYRLLVRELARYRDVLDYLARYAR</sequence>
<dbReference type="Proteomes" id="UP000319576">
    <property type="component" value="Chromosome"/>
</dbReference>